<reference evidence="7 8" key="1">
    <citation type="journal article" date="2018" name="Nat. Ecol. Evol.">
        <title>Genomic signatures of mitonuclear coevolution across populations of Tigriopus californicus.</title>
        <authorList>
            <person name="Barreto F.S."/>
            <person name="Watson E.T."/>
            <person name="Lima T.G."/>
            <person name="Willett C.S."/>
            <person name="Edmands S."/>
            <person name="Li W."/>
            <person name="Burton R.S."/>
        </authorList>
    </citation>
    <scope>NUCLEOTIDE SEQUENCE [LARGE SCALE GENOMIC DNA]</scope>
    <source>
        <strain evidence="7 8">San Diego</strain>
    </source>
</reference>
<feature type="transmembrane region" description="Helical" evidence="6">
    <location>
        <begin position="7"/>
        <end position="25"/>
    </location>
</feature>
<feature type="compositionally biased region" description="Acidic residues" evidence="5">
    <location>
        <begin position="288"/>
        <end position="302"/>
    </location>
</feature>
<keyword evidence="3 6" id="KW-1133">Transmembrane helix</keyword>
<organism evidence="7 8">
    <name type="scientific">Tigriopus californicus</name>
    <name type="common">Marine copepod</name>
    <dbReference type="NCBI Taxonomy" id="6832"/>
    <lineage>
        <taxon>Eukaryota</taxon>
        <taxon>Metazoa</taxon>
        <taxon>Ecdysozoa</taxon>
        <taxon>Arthropoda</taxon>
        <taxon>Crustacea</taxon>
        <taxon>Multicrustacea</taxon>
        <taxon>Hexanauplia</taxon>
        <taxon>Copepoda</taxon>
        <taxon>Harpacticoida</taxon>
        <taxon>Harpacticidae</taxon>
        <taxon>Tigriopus</taxon>
    </lineage>
</organism>
<dbReference type="GO" id="GO:0016020">
    <property type="term" value="C:membrane"/>
    <property type="evidence" value="ECO:0007669"/>
    <property type="project" value="UniProtKB-SubCell"/>
</dbReference>
<feature type="transmembrane region" description="Helical" evidence="6">
    <location>
        <begin position="116"/>
        <end position="139"/>
    </location>
</feature>
<keyword evidence="2 6" id="KW-0812">Transmembrane</keyword>
<dbReference type="PANTHER" id="PTHR45692">
    <property type="entry name" value="G_PROTEIN_RECEP_F2_4 DOMAIN-CONTAINING PROTEIN"/>
    <property type="match status" value="1"/>
</dbReference>
<dbReference type="PANTHER" id="PTHR45692:SF1">
    <property type="entry name" value="G-PROTEIN COUPLED RECEPTORS FAMILY 2 PROFILE 2 DOMAIN-CONTAINING PROTEIN"/>
    <property type="match status" value="1"/>
</dbReference>
<sequence>MFHLLRFHSALNCFISFVVMLIAQLDSICEERTTNILLSGLQQYFFMTTTLFLAFEAFATFRATTMGIIGGYTSTYVFFSYGLPFINIGLTMFLYGDDYGKDPRCFIGWENSTKFVFFYQILLVVSVALVLCAIVVINLTTPQTRRESIIDQLASQGRGMAIAVFIWTITWFFGYPTYIRYPDHELPDFYPIFIMLFSWFGVVMFIFMGLMSTRFRAVVWKFVWPQQGWKYAAKNEETETELSEMSKSPSMAALSDLEEEGEEELQGVDLEKGPEEQEDKDDRKTDLDEISEANPDLEDGEV</sequence>
<comment type="caution">
    <text evidence="7">The sequence shown here is derived from an EMBL/GenBank/DDBJ whole genome shotgun (WGS) entry which is preliminary data.</text>
</comment>
<feature type="transmembrane region" description="Helical" evidence="6">
    <location>
        <begin position="190"/>
        <end position="211"/>
    </location>
</feature>
<feature type="transmembrane region" description="Helical" evidence="6">
    <location>
        <begin position="160"/>
        <end position="178"/>
    </location>
</feature>
<evidence type="ECO:0000313" key="8">
    <source>
        <dbReference type="Proteomes" id="UP000318571"/>
    </source>
</evidence>
<evidence type="ECO:0000256" key="4">
    <source>
        <dbReference type="ARBA" id="ARBA00023136"/>
    </source>
</evidence>
<feature type="compositionally biased region" description="Acidic residues" evidence="5">
    <location>
        <begin position="256"/>
        <end position="266"/>
    </location>
</feature>
<evidence type="ECO:0000256" key="6">
    <source>
        <dbReference type="SAM" id="Phobius"/>
    </source>
</evidence>
<feature type="compositionally biased region" description="Basic and acidic residues" evidence="5">
    <location>
        <begin position="269"/>
        <end position="287"/>
    </location>
</feature>
<proteinExistence type="predicted"/>
<feature type="region of interest" description="Disordered" evidence="5">
    <location>
        <begin position="240"/>
        <end position="302"/>
    </location>
</feature>
<evidence type="ECO:0000256" key="5">
    <source>
        <dbReference type="SAM" id="MobiDB-lite"/>
    </source>
</evidence>
<dbReference type="Pfam" id="PF00002">
    <property type="entry name" value="7tm_2"/>
    <property type="match status" value="1"/>
</dbReference>
<dbReference type="InterPro" id="IPR000832">
    <property type="entry name" value="GPCR_2_secretin-like"/>
</dbReference>
<gene>
    <name evidence="7" type="ORF">TCAL_09265</name>
</gene>
<dbReference type="GO" id="GO:0004930">
    <property type="term" value="F:G protein-coupled receptor activity"/>
    <property type="evidence" value="ECO:0007669"/>
    <property type="project" value="InterPro"/>
</dbReference>
<evidence type="ECO:0000256" key="3">
    <source>
        <dbReference type="ARBA" id="ARBA00022989"/>
    </source>
</evidence>
<accession>A0A553N6K7</accession>
<name>A0A553N6K7_TIGCA</name>
<evidence type="ECO:0000313" key="7">
    <source>
        <dbReference type="EMBL" id="TRY61071.1"/>
    </source>
</evidence>
<keyword evidence="4 6" id="KW-0472">Membrane</keyword>
<feature type="transmembrane region" description="Helical" evidence="6">
    <location>
        <begin position="45"/>
        <end position="64"/>
    </location>
</feature>
<dbReference type="EMBL" id="VCGU01000459">
    <property type="protein sequence ID" value="TRY61071.1"/>
    <property type="molecule type" value="Genomic_DNA"/>
</dbReference>
<evidence type="ECO:0008006" key="9">
    <source>
        <dbReference type="Google" id="ProtNLM"/>
    </source>
</evidence>
<dbReference type="AlphaFoldDB" id="A0A553N6K7"/>
<protein>
    <recommendedName>
        <fullName evidence="9">G-protein coupled receptors family 2 profile 2 domain-containing protein</fullName>
    </recommendedName>
</protein>
<keyword evidence="8" id="KW-1185">Reference proteome</keyword>
<evidence type="ECO:0000256" key="1">
    <source>
        <dbReference type="ARBA" id="ARBA00004141"/>
    </source>
</evidence>
<feature type="transmembrane region" description="Helical" evidence="6">
    <location>
        <begin position="76"/>
        <end position="96"/>
    </location>
</feature>
<evidence type="ECO:0000256" key="2">
    <source>
        <dbReference type="ARBA" id="ARBA00022692"/>
    </source>
</evidence>
<dbReference type="Gene3D" id="1.20.1070.10">
    <property type="entry name" value="Rhodopsin 7-helix transmembrane proteins"/>
    <property type="match status" value="1"/>
</dbReference>
<comment type="subcellular location">
    <subcellularLocation>
        <location evidence="1">Membrane</location>
        <topology evidence="1">Multi-pass membrane protein</topology>
    </subcellularLocation>
</comment>
<dbReference type="Proteomes" id="UP000318571">
    <property type="component" value="Chromosome 8"/>
</dbReference>